<feature type="signal peptide" evidence="2">
    <location>
        <begin position="1"/>
        <end position="21"/>
    </location>
</feature>
<dbReference type="EMBL" id="SMAJ01000007">
    <property type="protein sequence ID" value="TCT07040.1"/>
    <property type="molecule type" value="Genomic_DNA"/>
</dbReference>
<reference evidence="3 4" key="1">
    <citation type="submission" date="2019-03" db="EMBL/GenBank/DDBJ databases">
        <title>Genomic Encyclopedia of Type Strains, Phase IV (KMG-IV): sequencing the most valuable type-strain genomes for metagenomic binning, comparative biology and taxonomic classification.</title>
        <authorList>
            <person name="Goeker M."/>
        </authorList>
    </citation>
    <scope>NUCLEOTIDE SEQUENCE [LARGE SCALE GENOMIC DNA]</scope>
    <source>
        <strain evidence="3 4">DSM 24591</strain>
    </source>
</reference>
<organism evidence="3 4">
    <name type="scientific">Paralcaligenes ureilyticus</name>
    <dbReference type="NCBI Taxonomy" id="627131"/>
    <lineage>
        <taxon>Bacteria</taxon>
        <taxon>Pseudomonadati</taxon>
        <taxon>Pseudomonadota</taxon>
        <taxon>Betaproteobacteria</taxon>
        <taxon>Burkholderiales</taxon>
        <taxon>Alcaligenaceae</taxon>
        <taxon>Paralcaligenes</taxon>
    </lineage>
</organism>
<sequence>MKTLVSALMISLSLVAGAAQAANSGAAAPSTKTRAQVITELHEAKAMGLLSTGQEDYPVAYPEHSFKTRAQVQAELDAARAAGTLSNGEEDYPPATATHSSETRAQVQAELVAARTSGEIPDPAY</sequence>
<evidence type="ECO:0000256" key="2">
    <source>
        <dbReference type="SAM" id="SignalP"/>
    </source>
</evidence>
<feature type="chain" id="PRO_5020247181" evidence="2">
    <location>
        <begin position="22"/>
        <end position="125"/>
    </location>
</feature>
<dbReference type="Pfam" id="PF13663">
    <property type="entry name" value="DUF4148"/>
    <property type="match status" value="3"/>
</dbReference>
<evidence type="ECO:0000313" key="3">
    <source>
        <dbReference type="EMBL" id="TCT07040.1"/>
    </source>
</evidence>
<comment type="caution">
    <text evidence="3">The sequence shown here is derived from an EMBL/GenBank/DDBJ whole genome shotgun (WGS) entry which is preliminary data.</text>
</comment>
<accession>A0A4R3M1S8</accession>
<dbReference type="InterPro" id="IPR025421">
    <property type="entry name" value="DUF4148"/>
</dbReference>
<keyword evidence="2" id="KW-0732">Signal</keyword>
<protein>
    <submittedName>
        <fullName evidence="3">Uncharacterized protein DUF4148</fullName>
    </submittedName>
</protein>
<dbReference type="RefSeq" id="WP_132582512.1">
    <property type="nucleotide sequence ID" value="NZ_SMAJ01000007.1"/>
</dbReference>
<evidence type="ECO:0000313" key="4">
    <source>
        <dbReference type="Proteomes" id="UP000295525"/>
    </source>
</evidence>
<dbReference type="Proteomes" id="UP000295525">
    <property type="component" value="Unassembled WGS sequence"/>
</dbReference>
<proteinExistence type="predicted"/>
<dbReference type="AlphaFoldDB" id="A0A4R3M1S8"/>
<dbReference type="OrthoDB" id="8777858at2"/>
<feature type="region of interest" description="Disordered" evidence="1">
    <location>
        <begin position="83"/>
        <end position="105"/>
    </location>
</feature>
<name>A0A4R3M1S8_9BURK</name>
<keyword evidence="4" id="KW-1185">Reference proteome</keyword>
<gene>
    <name evidence="3" type="ORF">EDC26_10796</name>
</gene>
<evidence type="ECO:0000256" key="1">
    <source>
        <dbReference type="SAM" id="MobiDB-lite"/>
    </source>
</evidence>